<reference evidence="1" key="2">
    <citation type="submission" date="2006-07" db="EMBL/GenBank/DDBJ databases">
        <authorList>
            <person name="Zhang C.-X."/>
            <person name="Yang Z.-N."/>
            <person name="Ma X.-C."/>
            <person name="Xiao Q."/>
        </authorList>
    </citation>
    <scope>NUCLEOTIDE SEQUENCE</scope>
    <source>
        <strain evidence="1">A1</strain>
    </source>
</reference>
<reference evidence="1 4" key="1">
    <citation type="journal article" date="2006" name="J. Microbiol.">
        <title>Morphological, phylogenetic and biological characteristics of Ectropis obliqua single-nucleocapsid nucleopolyhedrovirus.</title>
        <authorList>
            <person name="Ma X.C."/>
            <person name="Xu H.J."/>
            <person name="Tang M.J."/>
            <person name="Xiao Q."/>
            <person name="Hong J."/>
            <person name="Zhang C.X."/>
        </authorList>
    </citation>
    <scope>NUCLEOTIDE SEQUENCE [LARGE SCALE GENOMIC DNA]</scope>
    <source>
        <strain evidence="1 4">A1</strain>
    </source>
</reference>
<gene>
    <name evidence="3" type="ORF">QF4000065</name>
    <name evidence="2" type="ORF">wdlz-06GM91</name>
</gene>
<dbReference type="OrthoDB" id="7368at10239"/>
<accession>A0EYY3</accession>
<reference evidence="3" key="5">
    <citation type="submission" date="2021-06" db="EMBL/GenBank/DDBJ databases">
        <authorList>
            <person name="Xiao Q."/>
            <person name="Zhang X.X."/>
            <person name="Tang M.J."/>
        </authorList>
    </citation>
    <scope>NUCLEOTIDE SEQUENCE</scope>
    <source>
        <strain evidence="3">QF4</strain>
    </source>
</reference>
<dbReference type="EMBL" id="MZ394738">
    <property type="protein sequence ID" value="QWV59651.1"/>
    <property type="molecule type" value="Genomic_DNA"/>
</dbReference>
<dbReference type="Proteomes" id="UP000214344">
    <property type="component" value="Segment"/>
</dbReference>
<dbReference type="EMBL" id="DQ837165">
    <property type="protein sequence ID" value="ABI35762.1"/>
    <property type="molecule type" value="Genomic_DNA"/>
</dbReference>
<dbReference type="RefSeq" id="YP_874273.1">
    <property type="nucleotide sequence ID" value="NC_008586.1"/>
</dbReference>
<name>A0EYY3_9ABAC</name>
<proteinExistence type="predicted"/>
<dbReference type="Pfam" id="PF05815">
    <property type="entry name" value="AcMNPV_Orf101"/>
    <property type="match status" value="1"/>
</dbReference>
<reference evidence="2" key="4">
    <citation type="submission" date="2013-04" db="EMBL/GenBank/DDBJ databases">
        <authorList>
            <person name="Chen J."/>
            <person name="Hu Y."/>
            <person name="Yin Y."/>
            <person name="Wang B."/>
            <person name="Zhu Y."/>
        </authorList>
    </citation>
    <scope>NUCLEOTIDE SEQUENCE</scope>
    <source>
        <strain evidence="2">Unioasis 1</strain>
    </source>
</reference>
<organism evidence="1 4">
    <name type="scientific">Ectropis obliqua nucleopolyhedrovirus</name>
    <dbReference type="NCBI Taxonomy" id="59376"/>
    <lineage>
        <taxon>Viruses</taxon>
        <taxon>Viruses incertae sedis</taxon>
        <taxon>Naldaviricetes</taxon>
        <taxon>Lefavirales</taxon>
        <taxon>Baculoviridae</taxon>
        <taxon>Alphabaculovirus</taxon>
        <taxon>Alphabaculovirus ecobliquae</taxon>
    </lineage>
</organism>
<protein>
    <submittedName>
        <fullName evidence="2">Protein C42</fullName>
    </submittedName>
    <submittedName>
        <fullName evidence="1">p40</fullName>
    </submittedName>
</protein>
<evidence type="ECO:0000313" key="2">
    <source>
        <dbReference type="EMBL" id="AGS47932.1"/>
    </source>
</evidence>
<evidence type="ECO:0000313" key="1">
    <source>
        <dbReference type="EMBL" id="ABI35762.1"/>
    </source>
</evidence>
<sequence length="385" mass="44261">MSSIDLFNEIVILRDKIDPQMQMDIWPKLFNLLPEPNDNTINLSFDEFIEFLVNVATIANNKNVDENVALASQHLLNAGADGNAGIYDTNKASTSSLRRNIFDLHNRHSIRNAASSSSALLSDNLPMLRKTCQKILQYYTLTTTSSSDFKVGDLVQCMLYLSTVPSYKPLYILLEQTFTDNNECMPNLTPDQMYNITSMLRNLLNLPNSTVDFENVKILRSGMNKIMQYPISRFPRVILLPNTNLSRDKRCTLEELILERSDAISRLEPQQYVEDCDNNKIPMCKDIDLVNDLIKLTRNFNLERMFYNAANSIFYTTMENYAINNCKFDIADYNNIYKCMDDFQLLKEKCGVGTRQPEISDSLNVYLNQSNLSTPNTLLNKRKKY</sequence>
<evidence type="ECO:0000313" key="4">
    <source>
        <dbReference type="Proteomes" id="UP000214344"/>
    </source>
</evidence>
<evidence type="ECO:0000313" key="3">
    <source>
        <dbReference type="EMBL" id="QWV59651.1"/>
    </source>
</evidence>
<reference evidence="1 4" key="3">
    <citation type="journal article" date="2007" name="Virology">
        <title>Genome sequence and organization of a nucleopolyhedrovirus that infects the tea looper caterpillar, Ectropis obliqua.</title>
        <authorList>
            <person name="Ma X.C."/>
            <person name="Shang J.Y."/>
            <person name="Yang Z.N."/>
            <person name="Bao Y.Y."/>
            <person name="Xiao Q."/>
            <person name="Zhang C.X."/>
        </authorList>
    </citation>
    <scope>NUCLEOTIDE SEQUENCE [LARGE SCALE GENOMIC DNA]</scope>
    <source>
        <strain evidence="1 4">A1</strain>
    </source>
</reference>
<dbReference type="EMBL" id="KC960018">
    <property type="protein sequence ID" value="AGS47932.1"/>
    <property type="molecule type" value="Genomic_DNA"/>
</dbReference>
<dbReference type="InterPro" id="IPR008562">
    <property type="entry name" value="AcMNPV_C42"/>
</dbReference>
<keyword evidence="4" id="KW-1185">Reference proteome</keyword>
<dbReference type="KEGG" id="vg:5176493"/>